<gene>
    <name evidence="5" type="ORF">RJ639_005118</name>
</gene>
<dbReference type="AlphaFoldDB" id="A0AA89AY32"/>
<dbReference type="Pfam" id="PF03171">
    <property type="entry name" value="2OG-FeII_Oxy"/>
    <property type="match status" value="1"/>
</dbReference>
<feature type="compositionally biased region" description="Basic and acidic residues" evidence="3">
    <location>
        <begin position="44"/>
        <end position="56"/>
    </location>
</feature>
<accession>A0AA89AY32</accession>
<evidence type="ECO:0000256" key="2">
    <source>
        <dbReference type="ARBA" id="ARBA00023004"/>
    </source>
</evidence>
<evidence type="ECO:0000259" key="4">
    <source>
        <dbReference type="Pfam" id="PF03171"/>
    </source>
</evidence>
<keyword evidence="1" id="KW-0479">Metal-binding</keyword>
<feature type="region of interest" description="Disordered" evidence="3">
    <location>
        <begin position="44"/>
        <end position="76"/>
    </location>
</feature>
<keyword evidence="2" id="KW-0408">Iron</keyword>
<dbReference type="InterPro" id="IPR050295">
    <property type="entry name" value="Plant_2OG-oxidoreductases"/>
</dbReference>
<protein>
    <recommendedName>
        <fullName evidence="4">Isopenicillin N synthase-like Fe(2+) 2OG dioxygenase domain-containing protein</fullName>
    </recommendedName>
</protein>
<organism evidence="5 6">
    <name type="scientific">Escallonia herrerae</name>
    <dbReference type="NCBI Taxonomy" id="1293975"/>
    <lineage>
        <taxon>Eukaryota</taxon>
        <taxon>Viridiplantae</taxon>
        <taxon>Streptophyta</taxon>
        <taxon>Embryophyta</taxon>
        <taxon>Tracheophyta</taxon>
        <taxon>Spermatophyta</taxon>
        <taxon>Magnoliopsida</taxon>
        <taxon>eudicotyledons</taxon>
        <taxon>Gunneridae</taxon>
        <taxon>Pentapetalae</taxon>
        <taxon>asterids</taxon>
        <taxon>campanulids</taxon>
        <taxon>Escalloniales</taxon>
        <taxon>Escalloniaceae</taxon>
        <taxon>Escallonia</taxon>
    </lineage>
</organism>
<comment type="caution">
    <text evidence="5">The sequence shown here is derived from an EMBL/GenBank/DDBJ whole genome shotgun (WGS) entry which is preliminary data.</text>
</comment>
<sequence length="139" mass="15583">MVFGEDKNERSDMIVTAWNSSYAKQWLIRSAWVKNRKISPRIEMGTRAEDRGKQEDAGLGWGNGKKPDLVPSVSPHSDSSTVTFLLQDDDISALQFKHSEGWVPVKPVSDALVVNSGKVLEIHLQFPGLEQWGVKKHRA</sequence>
<dbReference type="InterPro" id="IPR044861">
    <property type="entry name" value="IPNS-like_FE2OG_OXY"/>
</dbReference>
<dbReference type="InterPro" id="IPR027443">
    <property type="entry name" value="IPNS-like_sf"/>
</dbReference>
<name>A0AA89AY32_9ASTE</name>
<evidence type="ECO:0000256" key="1">
    <source>
        <dbReference type="ARBA" id="ARBA00022723"/>
    </source>
</evidence>
<dbReference type="Proteomes" id="UP001188597">
    <property type="component" value="Unassembled WGS sequence"/>
</dbReference>
<evidence type="ECO:0000256" key="3">
    <source>
        <dbReference type="SAM" id="MobiDB-lite"/>
    </source>
</evidence>
<proteinExistence type="predicted"/>
<keyword evidence="6" id="KW-1185">Reference proteome</keyword>
<dbReference type="EMBL" id="JAVXUP010000909">
    <property type="protein sequence ID" value="KAK3018913.1"/>
    <property type="molecule type" value="Genomic_DNA"/>
</dbReference>
<dbReference type="SUPFAM" id="SSF51197">
    <property type="entry name" value="Clavaminate synthase-like"/>
    <property type="match status" value="1"/>
</dbReference>
<dbReference type="PANTHER" id="PTHR47991">
    <property type="entry name" value="OXOGLUTARATE/IRON-DEPENDENT DIOXYGENASE"/>
    <property type="match status" value="1"/>
</dbReference>
<dbReference type="Gene3D" id="2.60.120.330">
    <property type="entry name" value="B-lactam Antibiotic, Isopenicillin N Synthase, Chain"/>
    <property type="match status" value="1"/>
</dbReference>
<dbReference type="GO" id="GO:0046872">
    <property type="term" value="F:metal ion binding"/>
    <property type="evidence" value="ECO:0007669"/>
    <property type="project" value="UniProtKB-KW"/>
</dbReference>
<reference evidence="5" key="1">
    <citation type="submission" date="2022-12" db="EMBL/GenBank/DDBJ databases">
        <title>Draft genome assemblies for two species of Escallonia (Escalloniales).</title>
        <authorList>
            <person name="Chanderbali A."/>
            <person name="Dervinis C."/>
            <person name="Anghel I."/>
            <person name="Soltis D."/>
            <person name="Soltis P."/>
            <person name="Zapata F."/>
        </authorList>
    </citation>
    <scope>NUCLEOTIDE SEQUENCE</scope>
    <source>
        <strain evidence="5">UCBG64.0493</strain>
        <tissue evidence="5">Leaf</tissue>
    </source>
</reference>
<evidence type="ECO:0000313" key="6">
    <source>
        <dbReference type="Proteomes" id="UP001188597"/>
    </source>
</evidence>
<feature type="domain" description="Isopenicillin N synthase-like Fe(2+) 2OG dioxygenase" evidence="4">
    <location>
        <begin position="66"/>
        <end position="122"/>
    </location>
</feature>
<evidence type="ECO:0000313" key="5">
    <source>
        <dbReference type="EMBL" id="KAK3018913.1"/>
    </source>
</evidence>